<dbReference type="EMBL" id="RCHU02000018">
    <property type="protein sequence ID" value="KAL3566973.1"/>
    <property type="molecule type" value="Genomic_DNA"/>
</dbReference>
<proteinExistence type="predicted"/>
<gene>
    <name evidence="1" type="ORF">D5086_032388</name>
</gene>
<dbReference type="Proteomes" id="UP000309997">
    <property type="component" value="Unassembled WGS sequence"/>
</dbReference>
<comment type="caution">
    <text evidence="1">The sequence shown here is derived from an EMBL/GenBank/DDBJ whole genome shotgun (WGS) entry which is preliminary data.</text>
</comment>
<name>A0ACC4AM39_POPAL</name>
<protein>
    <submittedName>
        <fullName evidence="1">Uncharacterized protein</fullName>
    </submittedName>
</protein>
<sequence length="752" mass="81959">MPRGKLILICQSGGEFVSNDDGSLSYIGGEAHALDINLETVFDDMKLKLAEMCNLEYESLSMKYFIPGNKRTLITVSSDKDLKRMFDIHGNSITADVYVMGREGFKHEAYYMQASRASGIQLAETVLSPVPITVAPTAATSGNHRVLSSKSKRAAKAKGQSRVQSQLAVTPATVSSGSRHVLSSKTANAAKAEAKSPASSVLAITSKKSSPTITKDPGAGTLIPTDLVTVPVDTAANDSVIVDMNASPADTVKKRRRTASWKIGANGPSIVPDDDNGESNSDSNGDDDGEMRSASRKRNMRTRKSTSWKKNTWDHDNTVVDVAIEWQSDYEDTELSVDVVNSKDVSVERMVASWKKRITGGPFHGDGKVSLPGSLVAAAHAVRLDGFRMHTEQIKRVSSKVYDWLMQIEPEYWTNALFKGEHYNHIIVDVAATYADWIEEVRELPIIRKLEVLTCKIMGLIHTCQRDSNGWTTKLTPSKEKRLQEDAFRAQFLKVLFSTDTLFEVHDDSIHVVDTEKRECTCLEWKLTGLPCRHAIAVFKCKGSSVYDYCSKYYTVDSFRSTYSKSILPILDNFKDLDEEKDAPESVQVLPPTTPRPPIQPEEKRYYYRKGEPTRVMSCSRCKGEGHNKATCKQPAQPSEHATTPAPALALDAPALALDVPALALDDPALALDDPALALDDQALALDDPALALDAPALALDAPAPAPDAPAPDAPAPTPGGRDPTLIAEPLEQEEPTLIDPCPGSPSSAKVP</sequence>
<reference evidence="1 2" key="1">
    <citation type="journal article" date="2024" name="Plant Biotechnol. J.">
        <title>Genome and CRISPR/Cas9 system of a widespread forest tree (Populus alba) in the world.</title>
        <authorList>
            <person name="Liu Y.J."/>
            <person name="Jiang P.F."/>
            <person name="Han X.M."/>
            <person name="Li X.Y."/>
            <person name="Wang H.M."/>
            <person name="Wang Y.J."/>
            <person name="Wang X.X."/>
            <person name="Zeng Q.Y."/>
        </authorList>
    </citation>
    <scope>NUCLEOTIDE SEQUENCE [LARGE SCALE GENOMIC DNA]</scope>
    <source>
        <strain evidence="2">cv. PAL-ZL1</strain>
    </source>
</reference>
<evidence type="ECO:0000313" key="2">
    <source>
        <dbReference type="Proteomes" id="UP000309997"/>
    </source>
</evidence>
<accession>A0ACC4AM39</accession>
<keyword evidence="2" id="KW-1185">Reference proteome</keyword>
<evidence type="ECO:0000313" key="1">
    <source>
        <dbReference type="EMBL" id="KAL3566973.1"/>
    </source>
</evidence>
<organism evidence="1 2">
    <name type="scientific">Populus alba</name>
    <name type="common">White poplar</name>
    <dbReference type="NCBI Taxonomy" id="43335"/>
    <lineage>
        <taxon>Eukaryota</taxon>
        <taxon>Viridiplantae</taxon>
        <taxon>Streptophyta</taxon>
        <taxon>Embryophyta</taxon>
        <taxon>Tracheophyta</taxon>
        <taxon>Spermatophyta</taxon>
        <taxon>Magnoliopsida</taxon>
        <taxon>eudicotyledons</taxon>
        <taxon>Gunneridae</taxon>
        <taxon>Pentapetalae</taxon>
        <taxon>rosids</taxon>
        <taxon>fabids</taxon>
        <taxon>Malpighiales</taxon>
        <taxon>Salicaceae</taxon>
        <taxon>Saliceae</taxon>
        <taxon>Populus</taxon>
    </lineage>
</organism>